<proteinExistence type="predicted"/>
<accession>B1WQK3</accession>
<protein>
    <submittedName>
        <fullName evidence="1">Uncharacterized protein</fullName>
    </submittedName>
</protein>
<dbReference type="STRING" id="43989.cce_2364"/>
<dbReference type="EMBL" id="CP000806">
    <property type="protein sequence ID" value="ACB51714.1"/>
    <property type="molecule type" value="Genomic_DNA"/>
</dbReference>
<dbReference type="Proteomes" id="UP000001203">
    <property type="component" value="Chromosome circular"/>
</dbReference>
<dbReference type="AlphaFoldDB" id="B1WQK3"/>
<dbReference type="KEGG" id="cyt:cce_2364"/>
<keyword evidence="2" id="KW-1185">Reference proteome</keyword>
<dbReference type="RefSeq" id="WP_009544940.1">
    <property type="nucleotide sequence ID" value="NC_010546.1"/>
</dbReference>
<organism evidence="1 2">
    <name type="scientific">Crocosphaera subtropica (strain ATCC 51142 / BH68)</name>
    <name type="common">Cyanothece sp. (strain ATCC 51142)</name>
    <dbReference type="NCBI Taxonomy" id="43989"/>
    <lineage>
        <taxon>Bacteria</taxon>
        <taxon>Bacillati</taxon>
        <taxon>Cyanobacteriota</taxon>
        <taxon>Cyanophyceae</taxon>
        <taxon>Oscillatoriophycideae</taxon>
        <taxon>Chroococcales</taxon>
        <taxon>Aphanothecaceae</taxon>
        <taxon>Crocosphaera</taxon>
        <taxon>Crocosphaera subtropica</taxon>
    </lineage>
</organism>
<dbReference type="HOGENOM" id="CLU_794251_0_0_3"/>
<evidence type="ECO:0000313" key="2">
    <source>
        <dbReference type="Proteomes" id="UP000001203"/>
    </source>
</evidence>
<dbReference type="OrthoDB" id="849284at2"/>
<sequence>MKHIFFIQSQITKLIALGVIEYLKIPNEEVVILAYRGIDFYEGYTFFDFPFCHNPKESFPISSKFWEGREKLKELDQYIINISDNCSFILYIPHIFYNMINLMGSHHLCEGLCLLEEGKTSFSYREQANSLFKKKSRYINYLKNDIYLKLNYGNRLKQKHIKSFFPDSYLTAYKFSDAAFPDLEKVIKIPINLKNNNNKIATETDILNTHILVLEPLVEAKVINIEDYLIGLGRVLMLLKHQHINNLYYKFHPDQQDNKSINAIIELFQSFEIYENMKFKELEKNVVLEEIACQKKASFYSIVSSLLYYAWYLGSQAYSFANLIPKNAKIDRYLKKQPQVFLETLEYVDTSTGNISKV</sequence>
<evidence type="ECO:0000313" key="1">
    <source>
        <dbReference type="EMBL" id="ACB51714.1"/>
    </source>
</evidence>
<reference evidence="1 2" key="1">
    <citation type="journal article" date="2008" name="Proc. Natl. Acad. Sci. U.S.A.">
        <title>The genome of Cyanothece 51142, a unicellular diazotrophic cyanobacterium important in the marine nitrogen cycle.</title>
        <authorList>
            <person name="Welsh E.A."/>
            <person name="Liberton M."/>
            <person name="Stoeckel J."/>
            <person name="Loh T."/>
            <person name="Elvitigala T."/>
            <person name="Wang C."/>
            <person name="Wollam A."/>
            <person name="Fulton R.S."/>
            <person name="Clifton S.W."/>
            <person name="Jacobs J.M."/>
            <person name="Aurora R."/>
            <person name="Ghosh B.K."/>
            <person name="Sherman L.A."/>
            <person name="Smith R.D."/>
            <person name="Wilson R.K."/>
            <person name="Pakrasi H.B."/>
        </authorList>
    </citation>
    <scope>NUCLEOTIDE SEQUENCE [LARGE SCALE GENOMIC DNA]</scope>
    <source>
        <strain evidence="2">ATCC 51142 / BH68</strain>
    </source>
</reference>
<gene>
    <name evidence="1" type="ordered locus">cce_2364</name>
</gene>
<dbReference type="eggNOG" id="ENOG50338C4">
    <property type="taxonomic scope" value="Bacteria"/>
</dbReference>
<name>B1WQK3_CROS5</name>